<proteinExistence type="predicted"/>
<name>A0AAV8VVR6_9CUCU</name>
<reference evidence="1 2" key="1">
    <citation type="journal article" date="2023" name="Insect Mol. Biol.">
        <title>Genome sequencing provides insights into the evolution of gene families encoding plant cell wall-degrading enzymes in longhorned beetles.</title>
        <authorList>
            <person name="Shin N.R."/>
            <person name="Okamura Y."/>
            <person name="Kirsch R."/>
            <person name="Pauchet Y."/>
        </authorList>
    </citation>
    <scope>NUCLEOTIDE SEQUENCE [LARGE SCALE GENOMIC DNA]</scope>
    <source>
        <strain evidence="1">EAD_L_NR</strain>
    </source>
</reference>
<accession>A0AAV8VVR6</accession>
<dbReference type="EMBL" id="JANEYG010000027">
    <property type="protein sequence ID" value="KAJ8918289.1"/>
    <property type="molecule type" value="Genomic_DNA"/>
</dbReference>
<comment type="caution">
    <text evidence="1">The sequence shown here is derived from an EMBL/GenBank/DDBJ whole genome shotgun (WGS) entry which is preliminary data.</text>
</comment>
<evidence type="ECO:0000313" key="1">
    <source>
        <dbReference type="EMBL" id="KAJ8918289.1"/>
    </source>
</evidence>
<organism evidence="1 2">
    <name type="scientific">Exocentrus adspersus</name>
    <dbReference type="NCBI Taxonomy" id="1586481"/>
    <lineage>
        <taxon>Eukaryota</taxon>
        <taxon>Metazoa</taxon>
        <taxon>Ecdysozoa</taxon>
        <taxon>Arthropoda</taxon>
        <taxon>Hexapoda</taxon>
        <taxon>Insecta</taxon>
        <taxon>Pterygota</taxon>
        <taxon>Neoptera</taxon>
        <taxon>Endopterygota</taxon>
        <taxon>Coleoptera</taxon>
        <taxon>Polyphaga</taxon>
        <taxon>Cucujiformia</taxon>
        <taxon>Chrysomeloidea</taxon>
        <taxon>Cerambycidae</taxon>
        <taxon>Lamiinae</taxon>
        <taxon>Acanthocinini</taxon>
        <taxon>Exocentrus</taxon>
    </lineage>
</organism>
<sequence>MPILLWSFIRKLSCKFESYIKSHFTLAGTAYSVPAACENTQTVIIDISFSKLKFSLHPSNKVNHIILVIIY</sequence>
<keyword evidence="2" id="KW-1185">Reference proteome</keyword>
<gene>
    <name evidence="1" type="ORF">NQ315_014159</name>
</gene>
<dbReference type="AlphaFoldDB" id="A0AAV8VVR6"/>
<dbReference type="Proteomes" id="UP001159042">
    <property type="component" value="Unassembled WGS sequence"/>
</dbReference>
<protein>
    <submittedName>
        <fullName evidence="1">Uncharacterized protein</fullName>
    </submittedName>
</protein>
<evidence type="ECO:0000313" key="2">
    <source>
        <dbReference type="Proteomes" id="UP001159042"/>
    </source>
</evidence>